<dbReference type="InterPro" id="IPR023415">
    <property type="entry name" value="LDLR_class-A_CS"/>
</dbReference>
<keyword evidence="10 18" id="KW-0472">Membrane</keyword>
<feature type="disulfide bond" evidence="16">
    <location>
        <begin position="344"/>
        <end position="362"/>
    </location>
</feature>
<evidence type="ECO:0000256" key="1">
    <source>
        <dbReference type="ARBA" id="ARBA00004141"/>
    </source>
</evidence>
<keyword evidence="7 18" id="KW-0812">Transmembrane</keyword>
<feature type="disulfide bond" evidence="16">
    <location>
        <begin position="337"/>
        <end position="349"/>
    </location>
</feature>
<feature type="disulfide bond" evidence="16">
    <location>
        <begin position="256"/>
        <end position="274"/>
    </location>
</feature>
<evidence type="ECO:0000256" key="3">
    <source>
        <dbReference type="ARBA" id="ARBA00004552"/>
    </source>
</evidence>
<dbReference type="GO" id="GO:0006897">
    <property type="term" value="P:endocytosis"/>
    <property type="evidence" value="ECO:0007669"/>
    <property type="project" value="UniProtKB-KW"/>
</dbReference>
<dbReference type="Pfam" id="PF01275">
    <property type="entry name" value="Myelin_PLP"/>
    <property type="match status" value="1"/>
</dbReference>
<dbReference type="GO" id="GO:0030175">
    <property type="term" value="C:filopodium"/>
    <property type="evidence" value="ECO:0007669"/>
    <property type="project" value="TreeGrafter"/>
</dbReference>
<comment type="subunit">
    <text evidence="15">Interacts with OPRM1. Interacts with palmitoyltransferase ZDHHC17/HIP14; the interaction leads to palmitoylation of GPM6A.</text>
</comment>
<dbReference type="Pfam" id="PF07645">
    <property type="entry name" value="EGF_CA"/>
    <property type="match status" value="1"/>
</dbReference>
<feature type="region of interest" description="Disordered" evidence="17">
    <location>
        <begin position="166"/>
        <end position="196"/>
    </location>
</feature>
<dbReference type="Gene3D" id="2.10.25.10">
    <property type="entry name" value="Laminin"/>
    <property type="match status" value="1"/>
</dbReference>
<dbReference type="Proteomes" id="UP000016666">
    <property type="component" value="Chromosome 4"/>
</dbReference>
<evidence type="ECO:0000256" key="12">
    <source>
        <dbReference type="ARBA" id="ARBA00023170"/>
    </source>
</evidence>
<reference evidence="20" key="2">
    <citation type="submission" date="2025-08" db="UniProtKB">
        <authorList>
            <consortium name="Ensembl"/>
        </authorList>
    </citation>
    <scope>IDENTIFICATION</scope>
</reference>
<dbReference type="PROSITE" id="PS00575">
    <property type="entry name" value="MYELIN_PLP_1"/>
    <property type="match status" value="1"/>
</dbReference>
<dbReference type="Pfam" id="PF00057">
    <property type="entry name" value="Ldl_recept_a"/>
    <property type="match status" value="4"/>
</dbReference>
<keyword evidence="21" id="KW-1185">Reference proteome</keyword>
<feature type="transmembrane region" description="Helical" evidence="18">
    <location>
        <begin position="49"/>
        <end position="67"/>
    </location>
</feature>
<protein>
    <recommendedName>
        <fullName evidence="14">Neuronal membrane glycoprotein M6-a</fullName>
    </recommendedName>
</protein>
<dbReference type="PROSITE" id="PS01209">
    <property type="entry name" value="LDLRA_1"/>
    <property type="match status" value="1"/>
</dbReference>
<dbReference type="PRINTS" id="PR00214">
    <property type="entry name" value="MYELINPLP"/>
</dbReference>
<evidence type="ECO:0000256" key="18">
    <source>
        <dbReference type="SAM" id="Phobius"/>
    </source>
</evidence>
<evidence type="ECO:0000256" key="5">
    <source>
        <dbReference type="ARBA" id="ARBA00022536"/>
    </source>
</evidence>
<feature type="domain" description="NOTCH1 EGF-like calcium-binding" evidence="19">
    <location>
        <begin position="435"/>
        <end position="467"/>
    </location>
</feature>
<dbReference type="PROSITE" id="PS50068">
    <property type="entry name" value="LDLRA_2"/>
    <property type="match status" value="4"/>
</dbReference>
<dbReference type="PROSITE" id="PS01004">
    <property type="entry name" value="MYELIN_PLP_2"/>
    <property type="match status" value="1"/>
</dbReference>
<evidence type="ECO:0000256" key="14">
    <source>
        <dbReference type="ARBA" id="ARBA00040405"/>
    </source>
</evidence>
<dbReference type="GO" id="GO:0005886">
    <property type="term" value="C:plasma membrane"/>
    <property type="evidence" value="ECO:0007669"/>
    <property type="project" value="TreeGrafter"/>
</dbReference>
<reference evidence="20 21" key="1">
    <citation type="submission" date="2017-10" db="EMBL/GenBank/DDBJ databases">
        <title>A new Pekin duck reference genome.</title>
        <authorList>
            <person name="Hou Z.-C."/>
            <person name="Zhou Z.-K."/>
            <person name="Zhu F."/>
            <person name="Hou S.-S."/>
        </authorList>
    </citation>
    <scope>NUCLEOTIDE SEQUENCE [LARGE SCALE GENOMIC DNA]</scope>
</reference>
<dbReference type="GO" id="GO:0031175">
    <property type="term" value="P:neuron projection development"/>
    <property type="evidence" value="ECO:0007669"/>
    <property type="project" value="TreeGrafter"/>
</dbReference>
<feature type="transmembrane region" description="Helical" evidence="18">
    <location>
        <begin position="603"/>
        <end position="625"/>
    </location>
</feature>
<dbReference type="SMART" id="SM00192">
    <property type="entry name" value="LDLa"/>
    <property type="match status" value="4"/>
</dbReference>
<dbReference type="GO" id="GO:0043025">
    <property type="term" value="C:neuronal cell body"/>
    <property type="evidence" value="ECO:0007669"/>
    <property type="project" value="TreeGrafter"/>
</dbReference>
<dbReference type="PANTHER" id="PTHR11683:SF4">
    <property type="entry name" value="NEURONAL MEMBRANE GLYCOPROTEIN M6-A"/>
    <property type="match status" value="1"/>
</dbReference>
<keyword evidence="9 18" id="KW-1133">Transmembrane helix</keyword>
<dbReference type="InterPro" id="IPR049883">
    <property type="entry name" value="NOTCH1_EGF-like"/>
</dbReference>
<dbReference type="SMART" id="SM00002">
    <property type="entry name" value="PLP"/>
    <property type="match status" value="1"/>
</dbReference>
<feature type="disulfide bond" evidence="16">
    <location>
        <begin position="385"/>
        <end position="403"/>
    </location>
</feature>
<dbReference type="InterPro" id="IPR018237">
    <property type="entry name" value="Myelin_PLP_CS"/>
</dbReference>
<evidence type="ECO:0000259" key="19">
    <source>
        <dbReference type="Pfam" id="PF07645"/>
    </source>
</evidence>
<evidence type="ECO:0000256" key="17">
    <source>
        <dbReference type="SAM" id="MobiDB-lite"/>
    </source>
</evidence>
<gene>
    <name evidence="20" type="primary">GPM6A</name>
</gene>
<feature type="disulfide bond" evidence="16">
    <location>
        <begin position="249"/>
        <end position="261"/>
    </location>
</feature>
<dbReference type="SUPFAM" id="SSF57196">
    <property type="entry name" value="EGF/Laminin"/>
    <property type="match status" value="1"/>
</dbReference>
<feature type="transmembrane region" description="Helical" evidence="18">
    <location>
        <begin position="733"/>
        <end position="761"/>
    </location>
</feature>
<keyword evidence="5" id="KW-0245">EGF-like domain</keyword>
<dbReference type="STRING" id="8840.ENSAPLP00000023685"/>
<evidence type="ECO:0000256" key="9">
    <source>
        <dbReference type="ARBA" id="ARBA00022989"/>
    </source>
</evidence>
<dbReference type="GeneTree" id="ENSGT00390000006915"/>
<evidence type="ECO:0000256" key="13">
    <source>
        <dbReference type="ARBA" id="ARBA00023180"/>
    </source>
</evidence>
<dbReference type="GO" id="GO:0044295">
    <property type="term" value="C:axonal growth cone"/>
    <property type="evidence" value="ECO:0007669"/>
    <property type="project" value="TreeGrafter"/>
</dbReference>
<dbReference type="InterPro" id="IPR001614">
    <property type="entry name" value="Myelin_PLP"/>
</dbReference>
<feature type="compositionally biased region" description="Polar residues" evidence="17">
    <location>
        <begin position="185"/>
        <end position="196"/>
    </location>
</feature>
<evidence type="ECO:0000313" key="20">
    <source>
        <dbReference type="Ensembl" id="ENSAPLP00000023685.1"/>
    </source>
</evidence>
<evidence type="ECO:0000313" key="21">
    <source>
        <dbReference type="Proteomes" id="UP000016666"/>
    </source>
</evidence>
<keyword evidence="13" id="KW-0325">Glycoprotein</keyword>
<dbReference type="PANTHER" id="PTHR11683">
    <property type="entry name" value="MYELIN PROTEOLIPID"/>
    <property type="match status" value="1"/>
</dbReference>
<dbReference type="CDD" id="cd00112">
    <property type="entry name" value="LDLa"/>
    <property type="match status" value="4"/>
</dbReference>
<evidence type="ECO:0000256" key="8">
    <source>
        <dbReference type="ARBA" id="ARBA00022737"/>
    </source>
</evidence>
<name>A0A493TDF3_ANAPP</name>
<evidence type="ECO:0000256" key="7">
    <source>
        <dbReference type="ARBA" id="ARBA00022692"/>
    </source>
</evidence>
<organism evidence="20 21">
    <name type="scientific">Anas platyrhynchos platyrhynchos</name>
    <name type="common">Northern mallard</name>
    <dbReference type="NCBI Taxonomy" id="8840"/>
    <lineage>
        <taxon>Eukaryota</taxon>
        <taxon>Metazoa</taxon>
        <taxon>Chordata</taxon>
        <taxon>Craniata</taxon>
        <taxon>Vertebrata</taxon>
        <taxon>Euteleostomi</taxon>
        <taxon>Archelosauria</taxon>
        <taxon>Archosauria</taxon>
        <taxon>Dinosauria</taxon>
        <taxon>Saurischia</taxon>
        <taxon>Theropoda</taxon>
        <taxon>Coelurosauria</taxon>
        <taxon>Aves</taxon>
        <taxon>Neognathae</taxon>
        <taxon>Galloanserae</taxon>
        <taxon>Anseriformes</taxon>
        <taxon>Anatidae</taxon>
        <taxon>Anatinae</taxon>
        <taxon>Anas</taxon>
    </lineage>
</organism>
<dbReference type="SUPFAM" id="SSF57424">
    <property type="entry name" value="LDL receptor-like module"/>
    <property type="match status" value="4"/>
</dbReference>
<dbReference type="AlphaFoldDB" id="A0A493TDF3"/>
<dbReference type="InterPro" id="IPR036055">
    <property type="entry name" value="LDL_receptor-like_sf"/>
</dbReference>
<evidence type="ECO:0000256" key="15">
    <source>
        <dbReference type="ARBA" id="ARBA00046561"/>
    </source>
</evidence>
<dbReference type="CDD" id="cd00054">
    <property type="entry name" value="EGF_CA"/>
    <property type="match status" value="1"/>
</dbReference>
<comment type="caution">
    <text evidence="16">Lacks conserved residue(s) required for the propagation of feature annotation.</text>
</comment>
<accession>A0A493TDF3</accession>
<evidence type="ECO:0000256" key="2">
    <source>
        <dbReference type="ARBA" id="ARBA00004479"/>
    </source>
</evidence>
<evidence type="ECO:0000256" key="4">
    <source>
        <dbReference type="ARBA" id="ARBA00010595"/>
    </source>
</evidence>
<dbReference type="Gene3D" id="4.10.400.10">
    <property type="entry name" value="Low-density Lipoprotein Receptor"/>
    <property type="match status" value="4"/>
</dbReference>
<feature type="disulfide bond" evidence="16">
    <location>
        <begin position="356"/>
        <end position="371"/>
    </location>
</feature>
<dbReference type="FunFam" id="4.10.400.10:FF:000053">
    <property type="entry name" value="Very low density lipoprotein receptor"/>
    <property type="match status" value="1"/>
</dbReference>
<feature type="transmembrane region" description="Helical" evidence="18">
    <location>
        <begin position="646"/>
        <end position="670"/>
    </location>
</feature>
<proteinExistence type="inferred from homology"/>
<dbReference type="InterPro" id="IPR002172">
    <property type="entry name" value="LDrepeatLR_classA_rpt"/>
</dbReference>
<dbReference type="GO" id="GO:0043197">
    <property type="term" value="C:dendritic spine"/>
    <property type="evidence" value="ECO:0007669"/>
    <property type="project" value="UniProtKB-SubCell"/>
</dbReference>
<evidence type="ECO:0000256" key="10">
    <source>
        <dbReference type="ARBA" id="ARBA00023136"/>
    </source>
</evidence>
<evidence type="ECO:0000256" key="11">
    <source>
        <dbReference type="ARBA" id="ARBA00023157"/>
    </source>
</evidence>
<reference evidence="20" key="3">
    <citation type="submission" date="2025-09" db="UniProtKB">
        <authorList>
            <consortium name="Ensembl"/>
        </authorList>
    </citation>
    <scope>IDENTIFICATION</scope>
</reference>
<comment type="similarity">
    <text evidence="4">Belongs to the myelin proteolipid protein family.</text>
</comment>
<keyword evidence="12" id="KW-0675">Receptor</keyword>
<evidence type="ECO:0000256" key="16">
    <source>
        <dbReference type="PROSITE-ProRule" id="PRU00124"/>
    </source>
</evidence>
<keyword evidence="11 16" id="KW-1015">Disulfide bond</keyword>
<sequence>MRDIRDRVAMGDQRHQWTTAADPHRVASRHRAEGRTSGPCSLSDVTMEAAAAAVLLLFGILFIRGLSCNAKKTIRPQIGVITMFRDNIPWGCLSLRTINDDLALLQGRSAETQITLPNDHRQARSQTASRIAAGTACSRIADVTLSFLTSNHVSYPFVVNGQWQKEKGESKGRQRQKRYQEDATDTTSTGNRSSISDIGAGRRQALPRCGAFCLLLALTCLCTAAYSARAKCEDCSDGSDESACVKKMCVESDFVCNSGQCVPNRWQCDGDPDCENGSDEIADLCYMRTCQVNEISCGPQSTQCILVSWKCDGEKDCNRDPDCKDGSDEINCPSQTCRPDQFRCEDGNCVHGRRQCSGVRDCLDGTDEANCNDVIQCSGPGKFKCRSGECIDTNKVCNQQRDCKDWGDEPLKECNIYECDCPAGFDFVEKRNCGIDECQNPGICSQICINLKGGYKCERSRGYQVNPATGTGKGPYRYKNTNNTCDYNDAAKQGLGVYSMETRGNNYSVWNNCRALALPPDVLLICGDGVWQGCFECCIKCLGGIPYASLIATILLYAGVALFCGCGHEALSGTVNILQTYFEMTRVAGDVIDVFTMIDIFKYVIYGVAAAFFVYGILLMVEGFFTTGAIKDLYGDFKITTCGRCVSAWFIMLTYIFMLAWLGVTAFTSLPVYMYFNLWTICRNATLVDGANLCLDLRQYGIVTIGEEKKVCTTSESFIKMCDSNELNMTFHLFIVALAGAGAAVIAMVHYLMVLSANWAYVKDACRMQKYEDIKSKEEQELHDIHSTRSKERLNAYT</sequence>
<keyword evidence="8" id="KW-0677">Repeat</keyword>
<comment type="subcellular location">
    <subcellularLocation>
        <location evidence="3">Cell projection</location>
        <location evidence="3">Dendritic spine</location>
    </subcellularLocation>
    <subcellularLocation>
        <location evidence="1">Membrane</location>
        <topology evidence="1">Multi-pass membrane protein</topology>
    </subcellularLocation>
    <subcellularLocation>
        <location evidence="2">Membrane</location>
        <topology evidence="2">Single-pass type I membrane protein</topology>
    </subcellularLocation>
</comment>
<keyword evidence="6" id="KW-0254">Endocytosis</keyword>
<evidence type="ECO:0000256" key="6">
    <source>
        <dbReference type="ARBA" id="ARBA00022583"/>
    </source>
</evidence>
<dbReference type="FunFam" id="2.10.25.10:FF:000009">
    <property type="entry name" value="Low-density lipoprotein receptor isoform 1"/>
    <property type="match status" value="1"/>
</dbReference>
<dbReference type="Ensembl" id="ENSAPLT00000024685.1">
    <property type="protein sequence ID" value="ENSAPLP00000023685.1"/>
    <property type="gene ID" value="ENSAPLG00000002472.2"/>
</dbReference>